<dbReference type="EMBL" id="FNZK01000025">
    <property type="protein sequence ID" value="SEJ92770.1"/>
    <property type="molecule type" value="Genomic_DNA"/>
</dbReference>
<name>A0A1H7D178_9FIRM</name>
<dbReference type="AlphaFoldDB" id="A0A1H7D178"/>
<evidence type="ECO:0000313" key="2">
    <source>
        <dbReference type="Proteomes" id="UP000199662"/>
    </source>
</evidence>
<keyword evidence="2" id="KW-1185">Reference proteome</keyword>
<dbReference type="STRING" id="84035.SAMN05660742_12516"/>
<sequence>MLMEPTKLNVDRQGIPRCPQCDHPLQLIEGEPIKIVEGKVYFENTEAHYACETCQLLYRRILSTEYYGHFFMSESPAKAVPKKTVAIGDLKPMQLKRDLNGLCNCPRCGAVMRFIESQPVRIVDGKLNMDDVLEHYECDNCHSVYRKIVNTTYYQWNEK</sequence>
<evidence type="ECO:0000313" key="1">
    <source>
        <dbReference type="EMBL" id="SEJ92770.1"/>
    </source>
</evidence>
<protein>
    <submittedName>
        <fullName evidence="1">Uncharacterized protein</fullName>
    </submittedName>
</protein>
<reference evidence="1 2" key="1">
    <citation type="submission" date="2016-10" db="EMBL/GenBank/DDBJ databases">
        <authorList>
            <person name="de Groot N.N."/>
        </authorList>
    </citation>
    <scope>NUCLEOTIDE SEQUENCE [LARGE SCALE GENOMIC DNA]</scope>
    <source>
        <strain evidence="1 2">DSM 2179</strain>
    </source>
</reference>
<proteinExistence type="predicted"/>
<accession>A0A1H7D178</accession>
<organism evidence="1 2">
    <name type="scientific">Propionispira arboris</name>
    <dbReference type="NCBI Taxonomy" id="84035"/>
    <lineage>
        <taxon>Bacteria</taxon>
        <taxon>Bacillati</taxon>
        <taxon>Bacillota</taxon>
        <taxon>Negativicutes</taxon>
        <taxon>Selenomonadales</taxon>
        <taxon>Selenomonadaceae</taxon>
        <taxon>Propionispira</taxon>
    </lineage>
</organism>
<dbReference type="Proteomes" id="UP000199662">
    <property type="component" value="Unassembled WGS sequence"/>
</dbReference>
<gene>
    <name evidence="1" type="ORF">SAMN05660742_12516</name>
</gene>